<comment type="caution">
    <text evidence="2">The sequence shown here is derived from an EMBL/GenBank/DDBJ whole genome shotgun (WGS) entry which is preliminary data.</text>
</comment>
<dbReference type="AlphaFoldDB" id="A0A2I0IZI5"/>
<dbReference type="Proteomes" id="UP000233551">
    <property type="component" value="Unassembled WGS sequence"/>
</dbReference>
<feature type="compositionally biased region" description="Basic and acidic residues" evidence="1">
    <location>
        <begin position="33"/>
        <end position="52"/>
    </location>
</feature>
<evidence type="ECO:0000313" key="2">
    <source>
        <dbReference type="EMBL" id="PKI49417.1"/>
    </source>
</evidence>
<reference evidence="2 3" key="1">
    <citation type="submission" date="2017-11" db="EMBL/GenBank/DDBJ databases">
        <title>De-novo sequencing of pomegranate (Punica granatum L.) genome.</title>
        <authorList>
            <person name="Akparov Z."/>
            <person name="Amiraslanov A."/>
            <person name="Hajiyeva S."/>
            <person name="Abbasov M."/>
            <person name="Kaur K."/>
            <person name="Hamwieh A."/>
            <person name="Solovyev V."/>
            <person name="Salamov A."/>
            <person name="Braich B."/>
            <person name="Kosarev P."/>
            <person name="Mahmoud A."/>
            <person name="Hajiyev E."/>
            <person name="Babayeva S."/>
            <person name="Izzatullayeva V."/>
            <person name="Mammadov A."/>
            <person name="Mammadov A."/>
            <person name="Sharifova S."/>
            <person name="Ojaghi J."/>
            <person name="Eynullazada K."/>
            <person name="Bayramov B."/>
            <person name="Abdulazimova A."/>
            <person name="Shahmuradov I."/>
        </authorList>
    </citation>
    <scope>NUCLEOTIDE SEQUENCE [LARGE SCALE GENOMIC DNA]</scope>
    <source>
        <strain evidence="3">cv. AG2017</strain>
        <tissue evidence="2">Leaf</tissue>
    </source>
</reference>
<feature type="region of interest" description="Disordered" evidence="1">
    <location>
        <begin position="1"/>
        <end position="151"/>
    </location>
</feature>
<organism evidence="2 3">
    <name type="scientific">Punica granatum</name>
    <name type="common">Pomegranate</name>
    <dbReference type="NCBI Taxonomy" id="22663"/>
    <lineage>
        <taxon>Eukaryota</taxon>
        <taxon>Viridiplantae</taxon>
        <taxon>Streptophyta</taxon>
        <taxon>Embryophyta</taxon>
        <taxon>Tracheophyta</taxon>
        <taxon>Spermatophyta</taxon>
        <taxon>Magnoliopsida</taxon>
        <taxon>eudicotyledons</taxon>
        <taxon>Gunneridae</taxon>
        <taxon>Pentapetalae</taxon>
        <taxon>rosids</taxon>
        <taxon>malvids</taxon>
        <taxon>Myrtales</taxon>
        <taxon>Lythraceae</taxon>
        <taxon>Punica</taxon>
    </lineage>
</organism>
<evidence type="ECO:0000256" key="1">
    <source>
        <dbReference type="SAM" id="MobiDB-lite"/>
    </source>
</evidence>
<feature type="compositionally biased region" description="Polar residues" evidence="1">
    <location>
        <begin position="1"/>
        <end position="14"/>
    </location>
</feature>
<protein>
    <submittedName>
        <fullName evidence="2">Uncharacterized protein</fullName>
    </submittedName>
</protein>
<feature type="compositionally biased region" description="Basic and acidic residues" evidence="1">
    <location>
        <begin position="124"/>
        <end position="134"/>
    </location>
</feature>
<sequence>MRIPDQSSGHYSSSGDHRKIGGHGVMNNRRRARSTEKGEREQSEERTNKESQNDEASTVALFIIESPKHQKTPRSLTDAFSDRAPGTRSPDKQTAPQNGSTDTQGPPRSGNKLQVTFQSSARFPEGHFSGHERLPSSLRGASMENRGLNDL</sequence>
<dbReference type="EMBL" id="PGOL01002243">
    <property type="protein sequence ID" value="PKI49417.1"/>
    <property type="molecule type" value="Genomic_DNA"/>
</dbReference>
<gene>
    <name evidence="2" type="ORF">CRG98_030187</name>
</gene>
<feature type="compositionally biased region" description="Polar residues" evidence="1">
    <location>
        <begin position="92"/>
        <end position="121"/>
    </location>
</feature>
<proteinExistence type="predicted"/>
<accession>A0A2I0IZI5</accession>
<keyword evidence="3" id="KW-1185">Reference proteome</keyword>
<name>A0A2I0IZI5_PUNGR</name>
<evidence type="ECO:0000313" key="3">
    <source>
        <dbReference type="Proteomes" id="UP000233551"/>
    </source>
</evidence>